<organism evidence="2">
    <name type="scientific">Brugia malayi</name>
    <name type="common">Filarial nematode worm</name>
    <dbReference type="NCBI Taxonomy" id="6279"/>
    <lineage>
        <taxon>Eukaryota</taxon>
        <taxon>Metazoa</taxon>
        <taxon>Ecdysozoa</taxon>
        <taxon>Nematoda</taxon>
        <taxon>Chromadorea</taxon>
        <taxon>Rhabditida</taxon>
        <taxon>Spirurina</taxon>
        <taxon>Spiruromorpha</taxon>
        <taxon>Filarioidea</taxon>
        <taxon>Onchocercidae</taxon>
        <taxon>Brugia</taxon>
    </lineage>
</organism>
<proteinExistence type="predicted"/>
<dbReference type="EMBL" id="LN864276">
    <property type="protein sequence ID" value="CDQ08392.1"/>
    <property type="molecule type" value="Genomic_DNA"/>
</dbReference>
<reference evidence="2" key="2">
    <citation type="submission" date="2012-12" db="EMBL/GenBank/DDBJ databases">
        <authorList>
            <consortium name="WormBase Consortium"/>
            <person name="Ghedin E."/>
            <person name="Paulini M."/>
        </authorList>
    </citation>
    <scope>NUCLEOTIDE SEQUENCE</scope>
    <source>
        <strain evidence="2">FR3</strain>
    </source>
</reference>
<evidence type="ECO:0000313" key="2">
    <source>
        <dbReference type="EMBL" id="CDQ08392.1"/>
    </source>
</evidence>
<sequence>MAKQFWNYYLPNYKRLSSGHYELEVAVPYGASSLEEILNNLHPQHFIALKSALIESFGLSVKDQEFAQSLSDTIYTYKSIKLNPWKIISLYESIAYIINGNRFVSFDGRVFAFHHARCEYLLASDLRTQRFALIAIFSSQGYLETIKIELRNDEILFHKSGNVIN</sequence>
<dbReference type="AlphaFoldDB" id="A0A1I9GBS3"/>
<accession>A0A1I9GBS3</accession>
<feature type="domain" description="VWFD" evidence="1">
    <location>
        <begin position="93"/>
        <end position="165"/>
    </location>
</feature>
<evidence type="ECO:0000259" key="1">
    <source>
        <dbReference type="PROSITE" id="PS51233"/>
    </source>
</evidence>
<dbReference type="InterPro" id="IPR001846">
    <property type="entry name" value="VWF_type-D"/>
</dbReference>
<gene>
    <name evidence="2" type="primary">Bm12737</name>
    <name evidence="2" type="ORF">BM_Bm12737</name>
</gene>
<reference evidence="2" key="1">
    <citation type="journal article" date="2007" name="Science">
        <title>Draft genome of the filarial nematode parasite Brugia malayi.</title>
        <authorList>
            <person name="Ghedin E."/>
            <person name="Wang S."/>
            <person name="Spiro D."/>
            <person name="Caler E."/>
            <person name="Zhao Q."/>
            <person name="Crabtree J."/>
            <person name="Allen J.E."/>
            <person name="Delcher A.L."/>
            <person name="Guiliano D.B."/>
            <person name="Miranda-Saavedra D."/>
            <person name="Angiuoli S.V."/>
            <person name="Creasy T."/>
            <person name="Amedeo P."/>
            <person name="Haas B."/>
            <person name="El-Sayed N.M."/>
            <person name="Wortman J.R."/>
            <person name="Feldblyum T."/>
            <person name="Tallon L."/>
            <person name="Schatz M."/>
            <person name="Shumway M."/>
            <person name="Koo H."/>
            <person name="Salzberg S.L."/>
            <person name="Schobel S."/>
            <person name="Pertea M."/>
            <person name="Pop M."/>
            <person name="White O."/>
            <person name="Barton G.J."/>
            <person name="Carlow C.K."/>
            <person name="Crawford M.J."/>
            <person name="Daub J."/>
            <person name="Dimmic M.W."/>
            <person name="Estes C.F."/>
            <person name="Foster J.M."/>
            <person name="Ganatra M."/>
            <person name="Gregory W.F."/>
            <person name="Johnson N.M."/>
            <person name="Jin J."/>
            <person name="Komuniecki R."/>
            <person name="Korf I."/>
            <person name="Kumar S."/>
            <person name="Laney S."/>
            <person name="Li B.W."/>
            <person name="Li W."/>
            <person name="Lindblom T.H."/>
            <person name="Lustigman S."/>
            <person name="Ma D."/>
            <person name="Maina C.V."/>
            <person name="Martin D.M."/>
            <person name="McCarter J.P."/>
            <person name="McReynolds L."/>
            <person name="Mitreva M."/>
            <person name="Nutman T.B."/>
            <person name="Parkinson J."/>
            <person name="Peregrin-Alvarez J.M."/>
            <person name="Poole C."/>
            <person name="Ren Q."/>
            <person name="Saunders L."/>
            <person name="Sluder A.E."/>
            <person name="Smith K."/>
            <person name="Stanke M."/>
            <person name="Unnasch T.R."/>
            <person name="Ware J."/>
            <person name="Wei A.D."/>
            <person name="Weil G."/>
            <person name="Williams D.J."/>
            <person name="Zhang Y."/>
            <person name="Williams S.A."/>
            <person name="Fraser-Liggett C."/>
            <person name="Slatko B."/>
            <person name="Blaxter M.L."/>
            <person name="Scott A.L."/>
        </authorList>
    </citation>
    <scope>NUCLEOTIDE SEQUENCE</scope>
    <source>
        <strain evidence="2">FR3</strain>
    </source>
</reference>
<dbReference type="PROSITE" id="PS51233">
    <property type="entry name" value="VWFD"/>
    <property type="match status" value="1"/>
</dbReference>
<protein>
    <submittedName>
        <fullName evidence="2">Bm12737</fullName>
    </submittedName>
</protein>
<name>A0A1I9GBS3_BRUMA</name>